<dbReference type="Gene3D" id="1.10.533.10">
    <property type="entry name" value="Death Domain, Fas"/>
    <property type="match status" value="1"/>
</dbReference>
<accession>A0ABD0JG76</accession>
<feature type="non-terminal residue" evidence="3">
    <location>
        <position position="1"/>
    </location>
</feature>
<feature type="domain" description="CARD" evidence="2">
    <location>
        <begin position="4"/>
        <end position="64"/>
    </location>
</feature>
<feature type="region of interest" description="Disordered" evidence="1">
    <location>
        <begin position="447"/>
        <end position="466"/>
    </location>
</feature>
<dbReference type="InterPro" id="IPR011029">
    <property type="entry name" value="DEATH-like_dom_sf"/>
</dbReference>
<dbReference type="Proteomes" id="UP001519460">
    <property type="component" value="Unassembled WGS sequence"/>
</dbReference>
<organism evidence="3 4">
    <name type="scientific">Batillaria attramentaria</name>
    <dbReference type="NCBI Taxonomy" id="370345"/>
    <lineage>
        <taxon>Eukaryota</taxon>
        <taxon>Metazoa</taxon>
        <taxon>Spiralia</taxon>
        <taxon>Lophotrochozoa</taxon>
        <taxon>Mollusca</taxon>
        <taxon>Gastropoda</taxon>
        <taxon>Caenogastropoda</taxon>
        <taxon>Sorbeoconcha</taxon>
        <taxon>Cerithioidea</taxon>
        <taxon>Batillariidae</taxon>
        <taxon>Batillaria</taxon>
    </lineage>
</organism>
<evidence type="ECO:0000256" key="1">
    <source>
        <dbReference type="SAM" id="MobiDB-lite"/>
    </source>
</evidence>
<name>A0ABD0JG76_9CAEN</name>
<proteinExistence type="predicted"/>
<sequence>EFTDQDQFLKVIQPQFLRLAHPIESGVVDELRREEILSSDDQDELASETSRRDKARLLWNKLHRVPPKTFGEKCVPLLRRTYPHMFPTVTFRWNGQKREEEVCLRHVLMKRQSPKKLMDVVFPHTSVGNNVIYRKLASGKYDGGKRQWATAFRLLHKNCKSPSVRVEMVKLLKKIGVDDPTGLRKQIRSGFPCTCKPTAQLPRSGKHDKIRKEATVTPFSSSQQDMTCGTDSSVESISNTPPTDSSSTGQTDCWVPSPDNCQPPPFRSRADKKKYQAVLGTVNQGITAFEGIRLECRKLERARDELSTLLQIANDEQSLCNDDAAEAEVLQLKAKKSAEAIDVLQKSATAALQETDELFEKTHSQIPDAHMEYLVSRRHLLVSYSKETLHFVNRASKVFGQVQKQVEDSRLRNLLASGCRPNKDTENSKKHVDVPELFWLRGGKMPSQETFRKPSTAVPKLWASQP</sequence>
<dbReference type="SUPFAM" id="SSF47986">
    <property type="entry name" value="DEATH domain"/>
    <property type="match status" value="1"/>
</dbReference>
<keyword evidence="4" id="KW-1185">Reference proteome</keyword>
<dbReference type="AlphaFoldDB" id="A0ABD0JG76"/>
<reference evidence="3 4" key="1">
    <citation type="journal article" date="2023" name="Sci. Data">
        <title>Genome assembly of the Korean intertidal mud-creeper Batillaria attramentaria.</title>
        <authorList>
            <person name="Patra A.K."/>
            <person name="Ho P.T."/>
            <person name="Jun S."/>
            <person name="Lee S.J."/>
            <person name="Kim Y."/>
            <person name="Won Y.J."/>
        </authorList>
    </citation>
    <scope>NUCLEOTIDE SEQUENCE [LARGE SCALE GENOMIC DNA]</scope>
    <source>
        <strain evidence="3">Wonlab-2016</strain>
    </source>
</reference>
<dbReference type="PROSITE" id="PS50209">
    <property type="entry name" value="CARD"/>
    <property type="match status" value="1"/>
</dbReference>
<gene>
    <name evidence="3" type="ORF">BaRGS_00034940</name>
</gene>
<feature type="region of interest" description="Disordered" evidence="1">
    <location>
        <begin position="215"/>
        <end position="270"/>
    </location>
</feature>
<dbReference type="EMBL" id="JACVVK020000456">
    <property type="protein sequence ID" value="KAK7473833.1"/>
    <property type="molecule type" value="Genomic_DNA"/>
</dbReference>
<evidence type="ECO:0000313" key="3">
    <source>
        <dbReference type="EMBL" id="KAK7473833.1"/>
    </source>
</evidence>
<evidence type="ECO:0000313" key="4">
    <source>
        <dbReference type="Proteomes" id="UP001519460"/>
    </source>
</evidence>
<comment type="caution">
    <text evidence="3">The sequence shown here is derived from an EMBL/GenBank/DDBJ whole genome shotgun (WGS) entry which is preliminary data.</text>
</comment>
<dbReference type="CDD" id="cd01671">
    <property type="entry name" value="CARD"/>
    <property type="match status" value="1"/>
</dbReference>
<dbReference type="InterPro" id="IPR001315">
    <property type="entry name" value="CARD"/>
</dbReference>
<feature type="compositionally biased region" description="Polar residues" evidence="1">
    <location>
        <begin position="217"/>
        <end position="251"/>
    </location>
</feature>
<protein>
    <recommendedName>
        <fullName evidence="2">CARD domain-containing protein</fullName>
    </recommendedName>
</protein>
<evidence type="ECO:0000259" key="2">
    <source>
        <dbReference type="PROSITE" id="PS50209"/>
    </source>
</evidence>